<dbReference type="PANTHER" id="PTHR10492:SF101">
    <property type="entry name" value="ATP-DEPENDENT DNA HELICASE"/>
    <property type="match status" value="1"/>
</dbReference>
<dbReference type="AlphaFoldDB" id="M8A2M0"/>
<dbReference type="PANTHER" id="PTHR10492">
    <property type="match status" value="1"/>
</dbReference>
<evidence type="ECO:0000313" key="1">
    <source>
        <dbReference type="EMBL" id="EMS66587.1"/>
    </source>
</evidence>
<accession>M8A2M0</accession>
<gene>
    <name evidence="1" type="ORF">TRIUR3_01061</name>
</gene>
<proteinExistence type="predicted"/>
<sequence length="530" mass="60044">MVASAAARSGCRRRGRSPGIRAAVIARVRRAAGRLSSPDFPSPANAGVHRLDSRRDVNVDVDSRRREISLGNRPVDCTIDTSPVEVVDGSSICVSGFPAGVHLYGSLVGAMTSLCRPRVVPLCAAGTFGRPTSLVRGMQPPFSKDYIQLLKELLDRVCTPGVSKVSIRFFGDDGGAHETRSGSLKHVSSLNCNLMALQYPILFPYCDKSYHRGIRYVDAVDTWIATMLTVIWRMGMSPVVRLLCWSTTNTMLTIVKRLIGWSTISINKINFILNLIGAYLMQWVYNNKCACMKNDCCSKCFPKPFSDDTMVDRVGCPVYHRSDNGLYVLRQKDLLYLGNQWVVPYNMKLLKRFDALMNVEWCNRTNLLKYLFKYLTKGHDVVHMRFYAQDKPSSVFTVPSPTGRNEIDQYIKYYNISVNDHNYYALEVTKEKTFCRAQTKQWQFNMARQQVATQQNKLTRQTIILAKICNNLFDILPLLRQTRSTLSAQTAMILLSRTQARILLLDVYKHLQNICTTLSRTPILQEDIRG</sequence>
<dbReference type="STRING" id="4572.M8A2M0"/>
<protein>
    <submittedName>
        <fullName evidence="1">Uncharacterized protein</fullName>
    </submittedName>
</protein>
<name>M8A2M0_TRIUA</name>
<organism evidence="1">
    <name type="scientific">Triticum urartu</name>
    <name type="common">Red wild einkorn</name>
    <name type="synonym">Crithodium urartu</name>
    <dbReference type="NCBI Taxonomy" id="4572"/>
    <lineage>
        <taxon>Eukaryota</taxon>
        <taxon>Viridiplantae</taxon>
        <taxon>Streptophyta</taxon>
        <taxon>Embryophyta</taxon>
        <taxon>Tracheophyta</taxon>
        <taxon>Spermatophyta</taxon>
        <taxon>Magnoliopsida</taxon>
        <taxon>Liliopsida</taxon>
        <taxon>Poales</taxon>
        <taxon>Poaceae</taxon>
        <taxon>BOP clade</taxon>
        <taxon>Pooideae</taxon>
        <taxon>Triticodae</taxon>
        <taxon>Triticeae</taxon>
        <taxon>Triticinae</taxon>
        <taxon>Triticum</taxon>
    </lineage>
</organism>
<reference evidence="1" key="1">
    <citation type="journal article" date="2013" name="Nature">
        <title>Draft genome of the wheat A-genome progenitor Triticum urartu.</title>
        <authorList>
            <person name="Ling H.Q."/>
            <person name="Zhao S."/>
            <person name="Liu D."/>
            <person name="Wang J."/>
            <person name="Sun H."/>
            <person name="Zhang C."/>
            <person name="Fan H."/>
            <person name="Li D."/>
            <person name="Dong L."/>
            <person name="Tao Y."/>
            <person name="Gao C."/>
            <person name="Wu H."/>
            <person name="Li Y."/>
            <person name="Cui Y."/>
            <person name="Guo X."/>
            <person name="Zheng S."/>
            <person name="Wang B."/>
            <person name="Yu K."/>
            <person name="Liang Q."/>
            <person name="Yang W."/>
            <person name="Lou X."/>
            <person name="Chen J."/>
            <person name="Feng M."/>
            <person name="Jian J."/>
            <person name="Zhang X."/>
            <person name="Luo G."/>
            <person name="Jiang Y."/>
            <person name="Liu J."/>
            <person name="Wang Z."/>
            <person name="Sha Y."/>
            <person name="Zhang B."/>
            <person name="Wu H."/>
            <person name="Tang D."/>
            <person name="Shen Q."/>
            <person name="Xue P."/>
            <person name="Zou S."/>
            <person name="Wang X."/>
            <person name="Liu X."/>
            <person name="Wang F."/>
            <person name="Yang Y."/>
            <person name="An X."/>
            <person name="Dong Z."/>
            <person name="Zhang K."/>
            <person name="Zhang X."/>
            <person name="Luo M.C."/>
            <person name="Dvorak J."/>
            <person name="Tong Y."/>
            <person name="Wang J."/>
            <person name="Yang H."/>
            <person name="Li Z."/>
            <person name="Wang D."/>
            <person name="Zhang A."/>
            <person name="Wang J."/>
        </authorList>
    </citation>
    <scope>NUCLEOTIDE SEQUENCE</scope>
</reference>
<dbReference type="EMBL" id="KD030358">
    <property type="protein sequence ID" value="EMS66587.1"/>
    <property type="molecule type" value="Genomic_DNA"/>
</dbReference>
<dbReference type="eggNOG" id="KOG0987">
    <property type="taxonomic scope" value="Eukaryota"/>
</dbReference>